<organism evidence="1 2">
    <name type="scientific">Methylobacterium brachiatum</name>
    <dbReference type="NCBI Taxonomy" id="269660"/>
    <lineage>
        <taxon>Bacteria</taxon>
        <taxon>Pseudomonadati</taxon>
        <taxon>Pseudomonadota</taxon>
        <taxon>Alphaproteobacteria</taxon>
        <taxon>Hyphomicrobiales</taxon>
        <taxon>Methylobacteriaceae</taxon>
        <taxon>Methylobacterium</taxon>
    </lineage>
</organism>
<gene>
    <name evidence="1" type="ORF">QO001_006400</name>
</gene>
<evidence type="ECO:0000313" key="1">
    <source>
        <dbReference type="EMBL" id="MDQ0547441.1"/>
    </source>
</evidence>
<comment type="caution">
    <text evidence="1">The sequence shown here is derived from an EMBL/GenBank/DDBJ whole genome shotgun (WGS) entry which is preliminary data.</text>
</comment>
<dbReference type="EMBL" id="JAUSWL010000026">
    <property type="protein sequence ID" value="MDQ0547441.1"/>
    <property type="molecule type" value="Genomic_DNA"/>
</dbReference>
<protein>
    <submittedName>
        <fullName evidence="1">Uncharacterized protein</fullName>
    </submittedName>
</protein>
<dbReference type="Proteomes" id="UP001223420">
    <property type="component" value="Unassembled WGS sequence"/>
</dbReference>
<name>A0AAJ1TUH8_9HYPH</name>
<proteinExistence type="predicted"/>
<dbReference type="RefSeq" id="WP_230368416.1">
    <property type="nucleotide sequence ID" value="NZ_JAJALK010000029.1"/>
</dbReference>
<accession>A0AAJ1TUH8</accession>
<evidence type="ECO:0000313" key="2">
    <source>
        <dbReference type="Proteomes" id="UP001223420"/>
    </source>
</evidence>
<reference evidence="1" key="1">
    <citation type="submission" date="2023-07" db="EMBL/GenBank/DDBJ databases">
        <title>Genomic Encyclopedia of Type Strains, Phase IV (KMG-IV): sequencing the most valuable type-strain genomes for metagenomic binning, comparative biology and taxonomic classification.</title>
        <authorList>
            <person name="Goeker M."/>
        </authorList>
    </citation>
    <scope>NUCLEOTIDE SEQUENCE</scope>
    <source>
        <strain evidence="1">DSM 19569</strain>
    </source>
</reference>
<dbReference type="AlphaFoldDB" id="A0AAJ1TUH8"/>
<sequence>MDEERLARSHGKKEIVIRQYGLLAPLDWGQDCEEELERMDQLWNRLVDIHEAYVIKYRCTLENDSAFRTSREDYEKALHQGCSTPATADAQRTLALVQKEAQKRMASELRELEVRRREEVKIARQNSGLWWGNYNAVVKAFEYGRSATLRAKGTLRKKEGLGPGRLTNQIQGGASVEHLFDGTLSQVNINPVPGEAWSDASRGRRKRLQRTFLHATAFVRDGQRRTVTWPIVLHRPLPPDCRIKEVVVNRRQFAGRWKWTVSFFCTRVSEFISPAPGNRHVTVDIGWRKLEDGLRIATYLSGSEEPVFVVLHNDFLGAYALIGELQAKLVTVLQEGVEIFSSLKVAETLSNCAARIEIFQSLTEKKHVDLIDLIRYLVKQNFFYQINNIEINNWHKSYNKIYLWLKNHQRKTILRRKHLYRNTAVSIVDRAASVTIHDVKLGELAVRRPAESNQAFFPQKARYYRVVAATSDLLRFIEQRCIKCDVPFTRIQLPTPLPCPTCGSIKRQTRADALVQKCLYCNAKWDQDVEACRELARQRALI</sequence>